<dbReference type="Proteomes" id="UP000515161">
    <property type="component" value="Unplaced"/>
</dbReference>
<dbReference type="PANTHER" id="PTHR15744">
    <property type="entry name" value="BLOM7"/>
    <property type="match status" value="1"/>
</dbReference>
<dbReference type="GO" id="GO:0003723">
    <property type="term" value="F:RNA binding"/>
    <property type="evidence" value="ECO:0007669"/>
    <property type="project" value="InterPro"/>
</dbReference>
<feature type="domain" description="KHDC4/BBP-like KH-domain type I" evidence="6">
    <location>
        <begin position="315"/>
        <end position="388"/>
    </location>
</feature>
<dbReference type="InterPro" id="IPR056149">
    <property type="entry name" value="PRP5/DDX46/KHDC4_KH"/>
</dbReference>
<dbReference type="KEGG" id="gacu:117549329"/>
<dbReference type="FunFam" id="3.30.1370.10:FF:000037">
    <property type="entry name" value="KH domain protein"/>
    <property type="match status" value="1"/>
</dbReference>
<dbReference type="CDD" id="cd22386">
    <property type="entry name" value="KH-I_KHDC4_rpt2"/>
    <property type="match status" value="1"/>
</dbReference>
<comment type="similarity">
    <text evidence="1">Belongs to the KHDC4 family.</text>
</comment>
<dbReference type="InterPro" id="IPR036612">
    <property type="entry name" value="KH_dom_type_1_sf"/>
</dbReference>
<dbReference type="OrthoDB" id="397265at2759"/>
<dbReference type="Gene3D" id="3.30.1370.10">
    <property type="entry name" value="K Homology domain, type 1"/>
    <property type="match status" value="2"/>
</dbReference>
<dbReference type="PANTHER" id="PTHR15744:SF2">
    <property type="entry name" value="KH HOMOLOGY DOMAIN-CONTAINING PROTEIN 4"/>
    <property type="match status" value="1"/>
</dbReference>
<evidence type="ECO:0000256" key="3">
    <source>
        <dbReference type="ARBA" id="ARBA00030267"/>
    </source>
</evidence>
<dbReference type="SUPFAM" id="SSF54791">
    <property type="entry name" value="Eukaryotic type KH-domain (KH-domain type I)"/>
    <property type="match status" value="2"/>
</dbReference>
<gene>
    <name evidence="9" type="primary">LOC117549329</name>
</gene>
<dbReference type="AlphaFoldDB" id="A0A6P8VKI7"/>
<feature type="region of interest" description="Disordered" evidence="5">
    <location>
        <begin position="455"/>
        <end position="543"/>
    </location>
</feature>
<evidence type="ECO:0000256" key="5">
    <source>
        <dbReference type="SAM" id="MobiDB-lite"/>
    </source>
</evidence>
<dbReference type="InterPro" id="IPR047889">
    <property type="entry name" value="KHDC4_KH-I_second"/>
</dbReference>
<feature type="compositionally biased region" description="Basic and acidic residues" evidence="5">
    <location>
        <begin position="513"/>
        <end position="523"/>
    </location>
</feature>
<protein>
    <recommendedName>
        <fullName evidence="2">KH homology domain-containing protein 4</fullName>
    </recommendedName>
    <alternativeName>
        <fullName evidence="3">Brings lots of money 7</fullName>
    </alternativeName>
</protein>
<evidence type="ECO:0000313" key="9">
    <source>
        <dbReference type="RefSeq" id="XP_034077032.1"/>
    </source>
</evidence>
<evidence type="ECO:0000256" key="4">
    <source>
        <dbReference type="ARBA" id="ARBA00045732"/>
    </source>
</evidence>
<dbReference type="Pfam" id="PF23469">
    <property type="entry name" value="KH_12"/>
    <property type="match status" value="1"/>
</dbReference>
<name>A0A6P8VKI7_GYMAC</name>
<feature type="domain" description="ATP-dependent RNA helicase PRP5/DDX46/KHDC4 KH" evidence="7">
    <location>
        <begin position="166"/>
        <end position="245"/>
    </location>
</feature>
<dbReference type="FunFam" id="3.30.1370.10:FF:000066">
    <property type="entry name" value="KH domain containing 4, pre-mRNA splicing factor"/>
    <property type="match status" value="1"/>
</dbReference>
<feature type="compositionally biased region" description="Polar residues" evidence="5">
    <location>
        <begin position="99"/>
        <end position="111"/>
    </location>
</feature>
<dbReference type="GO" id="GO:0005634">
    <property type="term" value="C:nucleus"/>
    <property type="evidence" value="ECO:0007669"/>
    <property type="project" value="InterPro"/>
</dbReference>
<keyword evidence="8" id="KW-1185">Reference proteome</keyword>
<evidence type="ECO:0000259" key="7">
    <source>
        <dbReference type="Pfam" id="PF23469"/>
    </source>
</evidence>
<proteinExistence type="inferred from homology"/>
<evidence type="ECO:0000259" key="6">
    <source>
        <dbReference type="Pfam" id="PF22675"/>
    </source>
</evidence>
<dbReference type="InterPro" id="IPR031121">
    <property type="entry name" value="RIK/BLOM7"/>
</dbReference>
<feature type="region of interest" description="Disordered" evidence="5">
    <location>
        <begin position="93"/>
        <end position="119"/>
    </location>
</feature>
<comment type="function">
    <text evidence="4">RNA-binding protein involved in pre-mRNA splicing. Interacts with the PRP19C/Prp19 complex/NTC/Nineteen complex which is part of the spliceosome. Involved in regulating splice site selection. Binds preferentially RNA with A/C rich sequences and poly-C stretches.</text>
</comment>
<sequence length="683" mass="74281">MTESRNMKTAPLPPSHTLRQVVRRNRQPVETYGSRRPASTVLKTVLIILHIYWSGAMSSGMTGRTPCLTSRWDMTAQPKQRSSENATHSLSLSGVVGTAGSNSSASPSQQAGEKPAPQGGVEMAAAMAAKINAMLMAKGKLLTPPPLLAKTPRNIHVPNTTEEMVVTEVDINDVPINCRELLTKGKTQEEIRQFSGSVVSTKGHYMSDGEKGKAGQRPLYLHVQGKNQDQVNKAVLRIKEIISEDLLRASAASGGHQVPIMPPLTLYPQPPRPVISPSAPRMPNTNSVPGHRPAAPHSGSFVHTKIFVGLDQACPSFNVNEKVEGPGGSYLSHIQAETGARVFLRGKSSGYIEQASKRESFEPLYVYISHPNSSGLESAKKLTESLLETVRQDNARMASMYSATSSTQPYAAHGFQPNSNYSSQGSWYNYPANGYAGGYSAYSGASGYWSNANGPPSHSNMSTNPPSSQAMVQYPVCPRKPNPYLDQDADSSGTVEPGGSLDNPPDSGSPRRHFQEGAKEEQPSSRSPEGPVNQEAALPAPSVGKEKVVERILMPPPPPLFVAPAPVARKRPRDTEDPVSLPGITASMGMHFFISNILRVILRTCLLHVAAPPPMEEWRRSGDLCDAPHWQNPLTHFSCICLLSFPRFLSQHVTLDGLLWMCALLPFHLVSSHPWLWIKRNQR</sequence>
<feature type="compositionally biased region" description="Polar residues" evidence="5">
    <location>
        <begin position="455"/>
        <end position="471"/>
    </location>
</feature>
<accession>A0A6P8VKI7</accession>
<dbReference type="InterPro" id="IPR055256">
    <property type="entry name" value="KH_1_KHDC4/BBP-like"/>
</dbReference>
<dbReference type="InParanoid" id="A0A6P8VKI7"/>
<organism evidence="8 9">
    <name type="scientific">Gymnodraco acuticeps</name>
    <name type="common">Antarctic dragonfish</name>
    <dbReference type="NCBI Taxonomy" id="8218"/>
    <lineage>
        <taxon>Eukaryota</taxon>
        <taxon>Metazoa</taxon>
        <taxon>Chordata</taxon>
        <taxon>Craniata</taxon>
        <taxon>Vertebrata</taxon>
        <taxon>Euteleostomi</taxon>
        <taxon>Actinopterygii</taxon>
        <taxon>Neopterygii</taxon>
        <taxon>Teleostei</taxon>
        <taxon>Neoteleostei</taxon>
        <taxon>Acanthomorphata</taxon>
        <taxon>Eupercaria</taxon>
        <taxon>Perciformes</taxon>
        <taxon>Notothenioidei</taxon>
        <taxon>Bathydraconidae</taxon>
        <taxon>Gymnodraco</taxon>
    </lineage>
</organism>
<dbReference type="RefSeq" id="XP_034077032.1">
    <property type="nucleotide sequence ID" value="XM_034221141.1"/>
</dbReference>
<dbReference type="CDD" id="cd22385">
    <property type="entry name" value="KH-I_KHDC4_rpt1"/>
    <property type="match status" value="1"/>
</dbReference>
<evidence type="ECO:0000256" key="2">
    <source>
        <dbReference type="ARBA" id="ARBA00017795"/>
    </source>
</evidence>
<dbReference type="GeneID" id="117549329"/>
<reference evidence="9" key="1">
    <citation type="submission" date="2025-08" db="UniProtKB">
        <authorList>
            <consortium name="RefSeq"/>
        </authorList>
    </citation>
    <scope>IDENTIFICATION</scope>
</reference>
<dbReference type="InterPro" id="IPR047890">
    <property type="entry name" value="KHDC4_KH-I_first"/>
</dbReference>
<dbReference type="Pfam" id="PF22675">
    <property type="entry name" value="KH-I_KHDC4-BBP"/>
    <property type="match status" value="1"/>
</dbReference>
<evidence type="ECO:0000313" key="8">
    <source>
        <dbReference type="Proteomes" id="UP000515161"/>
    </source>
</evidence>
<evidence type="ECO:0000256" key="1">
    <source>
        <dbReference type="ARBA" id="ARBA00006093"/>
    </source>
</evidence>